<dbReference type="GO" id="GO:0031419">
    <property type="term" value="F:cobalamin binding"/>
    <property type="evidence" value="ECO:0007669"/>
    <property type="project" value="TreeGrafter"/>
</dbReference>
<evidence type="ECO:0000313" key="2">
    <source>
        <dbReference type="EMBL" id="OHA64603.1"/>
    </source>
</evidence>
<feature type="domain" description="Transcobalamin-like C-terminal" evidence="1">
    <location>
        <begin position="60"/>
        <end position="135"/>
    </location>
</feature>
<organism evidence="2 3">
    <name type="scientific">Candidatus Wildermuthbacteria bacterium RIFCSPHIGHO2_01_FULL_49_22b</name>
    <dbReference type="NCBI Taxonomy" id="1802448"/>
    <lineage>
        <taxon>Bacteria</taxon>
        <taxon>Candidatus Wildermuthiibacteriota</taxon>
    </lineage>
</organism>
<accession>A0A1G2QVT4</accession>
<sequence length="138" mass="15317">MKRGTLVLLFSIVLFGGGVAFSSSLQDRTSGLVPPPGTIPVVLAVLEAQGATYEIAVPQGSTVYELMAKAQEETDFSFSGREFAGMGFFVEEIQGKRQNPKEQRYWMYSINGQKAQLGISFYELQSNDVISWTYEQEE</sequence>
<evidence type="ECO:0000313" key="3">
    <source>
        <dbReference type="Proteomes" id="UP000178065"/>
    </source>
</evidence>
<dbReference type="Gene3D" id="2.170.130.30">
    <property type="match status" value="1"/>
</dbReference>
<dbReference type="PANTHER" id="PTHR10559">
    <property type="entry name" value="TRANSCOBALAMIN-1/GASTRIC INTRINSIC FACTOR"/>
    <property type="match status" value="1"/>
</dbReference>
<comment type="caution">
    <text evidence="2">The sequence shown here is derived from an EMBL/GenBank/DDBJ whole genome shotgun (WGS) entry which is preliminary data.</text>
</comment>
<evidence type="ECO:0000259" key="1">
    <source>
        <dbReference type="Pfam" id="PF14478"/>
    </source>
</evidence>
<dbReference type="GO" id="GO:0015889">
    <property type="term" value="P:cobalamin transport"/>
    <property type="evidence" value="ECO:0007669"/>
    <property type="project" value="TreeGrafter"/>
</dbReference>
<dbReference type="AlphaFoldDB" id="A0A1G2QVT4"/>
<dbReference type="InterPro" id="IPR051588">
    <property type="entry name" value="Cobalamin_Transport"/>
</dbReference>
<reference evidence="2 3" key="1">
    <citation type="journal article" date="2016" name="Nat. Commun.">
        <title>Thousands of microbial genomes shed light on interconnected biogeochemical processes in an aquifer system.</title>
        <authorList>
            <person name="Anantharaman K."/>
            <person name="Brown C.T."/>
            <person name="Hug L.A."/>
            <person name="Sharon I."/>
            <person name="Castelle C.J."/>
            <person name="Probst A.J."/>
            <person name="Thomas B.C."/>
            <person name="Singh A."/>
            <person name="Wilkins M.J."/>
            <person name="Karaoz U."/>
            <person name="Brodie E.L."/>
            <person name="Williams K.H."/>
            <person name="Hubbard S.S."/>
            <person name="Banfield J.F."/>
        </authorList>
    </citation>
    <scope>NUCLEOTIDE SEQUENCE [LARGE SCALE GENOMIC DNA]</scope>
</reference>
<dbReference type="Pfam" id="PF14478">
    <property type="entry name" value="DUF4430"/>
    <property type="match status" value="1"/>
</dbReference>
<protein>
    <recommendedName>
        <fullName evidence="1">Transcobalamin-like C-terminal domain-containing protein</fullName>
    </recommendedName>
</protein>
<dbReference type="STRING" id="1802448.A2672_02800"/>
<dbReference type="InterPro" id="IPR027954">
    <property type="entry name" value="Transcobalamin-like_C"/>
</dbReference>
<dbReference type="PANTHER" id="PTHR10559:SF18">
    <property type="entry name" value="TRANSCOBALAMIN II"/>
    <property type="match status" value="1"/>
</dbReference>
<dbReference type="EMBL" id="MHTT01000031">
    <property type="protein sequence ID" value="OHA64603.1"/>
    <property type="molecule type" value="Genomic_DNA"/>
</dbReference>
<gene>
    <name evidence="2" type="ORF">A2672_02800</name>
</gene>
<dbReference type="Proteomes" id="UP000178065">
    <property type="component" value="Unassembled WGS sequence"/>
</dbReference>
<name>A0A1G2QVT4_9BACT</name>
<proteinExistence type="predicted"/>
<dbReference type="GO" id="GO:0005615">
    <property type="term" value="C:extracellular space"/>
    <property type="evidence" value="ECO:0007669"/>
    <property type="project" value="TreeGrafter"/>
</dbReference>